<evidence type="ECO:0000256" key="1">
    <source>
        <dbReference type="ARBA" id="ARBA00023054"/>
    </source>
</evidence>
<evidence type="ECO:0000313" key="5">
    <source>
        <dbReference type="Proteomes" id="UP000193719"/>
    </source>
</evidence>
<feature type="compositionally biased region" description="Acidic residues" evidence="3">
    <location>
        <begin position="264"/>
        <end position="276"/>
    </location>
</feature>
<name>A0A1Y1VAG6_9FUNG</name>
<sequence>MYDNKSNTIREKIRIVGAIHSLDKKIEFLEKDIINTIGLNHPHQHLSSSKQPSNTIASLIHQYQKQKLNKNQSIEFLFNLPIETEDNFELFDRVECNKKLDHEKKNLSMKLSKIKQNVNTFKDQVNKKENSIKYLDNLKSLMEEIESNIVLFKENQKNIYEELLITEKRLHQELSIFQEHLNDWNEKKALTKEGFTRKNLFKQKNHQNSSTFTFSSTPLPNTNLTLVPSEVTMEAKLIIQYGYKEGKKKFISSTSSTSFHPDLDKEEDEEGGVDQENEAKKYLKSEQLSLEMDDQQNHTMKNPEDSENHQKNSSLKSTYLYDVERFRSFYVRNHGRNGGWDELSHSMFEKIWKKIGPSNSRFEQMCLDSIPGLDKNRLEKHIQWYKTYHELEQKKKEALENWRLENKKKRIENQQALNINPSHIELELKNKMNNEKKKKEEEQRQKIKQKLKLWKEKKKLEEEKEILMANKEKQKEKELEAKKLQIKQKLNKEKLKLYEAKKKNGSSISSKINNVMNTVKEKKKMDLKYFQEKDKKYLNKILQRQMKNQKEKSDKELRLKKIKSVNIITVEKDPNRIFQPTKTFQNYVNSINNNNNNTNKSRGLFTNIEHVNEFFHSNELPHRAIPIWRKGIS</sequence>
<dbReference type="EMBL" id="MCFH01000019">
    <property type="protein sequence ID" value="ORX51157.1"/>
    <property type="molecule type" value="Genomic_DNA"/>
</dbReference>
<reference evidence="4 5" key="2">
    <citation type="submission" date="2016-08" db="EMBL/GenBank/DDBJ databases">
        <title>Pervasive Adenine N6-methylation of Active Genes in Fungi.</title>
        <authorList>
            <consortium name="DOE Joint Genome Institute"/>
            <person name="Mondo S.J."/>
            <person name="Dannebaum R.O."/>
            <person name="Kuo R.C."/>
            <person name="Labutti K."/>
            <person name="Haridas S."/>
            <person name="Kuo A."/>
            <person name="Salamov A."/>
            <person name="Ahrendt S.R."/>
            <person name="Lipzen A."/>
            <person name="Sullivan W."/>
            <person name="Andreopoulos W.B."/>
            <person name="Clum A."/>
            <person name="Lindquist E."/>
            <person name="Daum C."/>
            <person name="Ramamoorthy G.K."/>
            <person name="Gryganskyi A."/>
            <person name="Culley D."/>
            <person name="Magnuson J.K."/>
            <person name="James T.Y."/>
            <person name="O'Malley M.A."/>
            <person name="Stajich J.E."/>
            <person name="Spatafora J.W."/>
            <person name="Visel A."/>
            <person name="Grigoriev I.V."/>
        </authorList>
    </citation>
    <scope>NUCLEOTIDE SEQUENCE [LARGE SCALE GENOMIC DNA]</scope>
    <source>
        <strain evidence="5">finn</strain>
    </source>
</reference>
<evidence type="ECO:0000256" key="2">
    <source>
        <dbReference type="SAM" id="Coils"/>
    </source>
</evidence>
<accession>A0A1Y1VAG6</accession>
<organism evidence="4 5">
    <name type="scientific">Piromyces finnis</name>
    <dbReference type="NCBI Taxonomy" id="1754191"/>
    <lineage>
        <taxon>Eukaryota</taxon>
        <taxon>Fungi</taxon>
        <taxon>Fungi incertae sedis</taxon>
        <taxon>Chytridiomycota</taxon>
        <taxon>Chytridiomycota incertae sedis</taxon>
        <taxon>Neocallimastigomycetes</taxon>
        <taxon>Neocallimastigales</taxon>
        <taxon>Neocallimastigaceae</taxon>
        <taxon>Piromyces</taxon>
    </lineage>
</organism>
<proteinExistence type="predicted"/>
<dbReference type="Proteomes" id="UP000193719">
    <property type="component" value="Unassembled WGS sequence"/>
</dbReference>
<keyword evidence="5" id="KW-1185">Reference proteome</keyword>
<evidence type="ECO:0000313" key="4">
    <source>
        <dbReference type="EMBL" id="ORX51157.1"/>
    </source>
</evidence>
<protein>
    <submittedName>
        <fullName evidence="4">Uncharacterized protein</fullName>
    </submittedName>
</protein>
<dbReference type="AlphaFoldDB" id="A0A1Y1VAG6"/>
<feature type="compositionally biased region" description="Basic and acidic residues" evidence="3">
    <location>
        <begin position="301"/>
        <end position="310"/>
    </location>
</feature>
<feature type="coiled-coil region" evidence="2">
    <location>
        <begin position="97"/>
        <end position="155"/>
    </location>
</feature>
<feature type="region of interest" description="Disordered" evidence="3">
    <location>
        <begin position="294"/>
        <end position="314"/>
    </location>
</feature>
<dbReference type="InterPro" id="IPR039902">
    <property type="entry name" value="CCDC148/CCDC112"/>
</dbReference>
<dbReference type="OrthoDB" id="2152435at2759"/>
<dbReference type="PANTHER" id="PTHR21549:SF0">
    <property type="entry name" value="COILED-COIL DOMAIN-CONTAINING PROTEIN 112"/>
    <property type="match status" value="1"/>
</dbReference>
<keyword evidence="1 2" id="KW-0175">Coiled coil</keyword>
<feature type="region of interest" description="Disordered" evidence="3">
    <location>
        <begin position="253"/>
        <end position="278"/>
    </location>
</feature>
<dbReference type="STRING" id="1754191.A0A1Y1VAG6"/>
<feature type="coiled-coil region" evidence="2">
    <location>
        <begin position="394"/>
        <end position="496"/>
    </location>
</feature>
<comment type="caution">
    <text evidence="4">The sequence shown here is derived from an EMBL/GenBank/DDBJ whole genome shotgun (WGS) entry which is preliminary data.</text>
</comment>
<dbReference type="PANTHER" id="PTHR21549">
    <property type="entry name" value="MUTATED IN BLADDER CANCER 1"/>
    <property type="match status" value="1"/>
</dbReference>
<gene>
    <name evidence="4" type="ORF">BCR36DRAFT_412114</name>
</gene>
<reference evidence="4 5" key="1">
    <citation type="submission" date="2016-08" db="EMBL/GenBank/DDBJ databases">
        <title>Genomes of anaerobic fungi encode conserved fungal cellulosomes for biomass hydrolysis.</title>
        <authorList>
            <consortium name="DOE Joint Genome Institute"/>
            <person name="Haitjema C.H."/>
            <person name="Gilmore S.P."/>
            <person name="Henske J.K."/>
            <person name="Solomon K.V."/>
            <person name="De Groot R."/>
            <person name="Kuo A."/>
            <person name="Mondo S.J."/>
            <person name="Salamov A.A."/>
            <person name="Labutti K."/>
            <person name="Zhao Z."/>
            <person name="Chiniquy J."/>
            <person name="Barry K."/>
            <person name="Brewer H.M."/>
            <person name="Purvine S.O."/>
            <person name="Wright A.T."/>
            <person name="Boxma B."/>
            <person name="Van Alen T."/>
            <person name="Hackstein J.H."/>
            <person name="Baker S.E."/>
            <person name="Grigoriev I.V."/>
            <person name="O'Malley M.A."/>
        </authorList>
    </citation>
    <scope>NUCLEOTIDE SEQUENCE [LARGE SCALE GENOMIC DNA]</scope>
    <source>
        <strain evidence="5">finn</strain>
    </source>
</reference>
<evidence type="ECO:0000256" key="3">
    <source>
        <dbReference type="SAM" id="MobiDB-lite"/>
    </source>
</evidence>